<gene>
    <name evidence="4" type="ORF">SAMN05421637_1060</name>
</gene>
<feature type="compositionally biased region" description="Basic and acidic residues" evidence="1">
    <location>
        <begin position="193"/>
        <end position="208"/>
    </location>
</feature>
<feature type="transmembrane region" description="Helical" evidence="2">
    <location>
        <begin position="50"/>
        <end position="73"/>
    </location>
</feature>
<evidence type="ECO:0000256" key="2">
    <source>
        <dbReference type="SAM" id="Phobius"/>
    </source>
</evidence>
<feature type="domain" description="Phage shock protein PspC N-terminal" evidence="3">
    <location>
        <begin position="23"/>
        <end position="76"/>
    </location>
</feature>
<name>A0A1H6WM45_9MICO</name>
<dbReference type="AlphaFoldDB" id="A0A1H6WM45"/>
<feature type="compositionally biased region" description="Pro residues" evidence="1">
    <location>
        <begin position="261"/>
        <end position="273"/>
    </location>
</feature>
<feature type="transmembrane region" description="Helical" evidence="2">
    <location>
        <begin position="93"/>
        <end position="111"/>
    </location>
</feature>
<accession>A0A1H6WM45</accession>
<feature type="transmembrane region" description="Helical" evidence="2">
    <location>
        <begin position="335"/>
        <end position="354"/>
    </location>
</feature>
<sequence>MSDQQTPPQEAGFFTSIRGWGIRRGDAHVLGGVASGLAERLGWSVGWTRVAVVAAALLTHGLGLLAYAAAWALLPDSQGRIVAQDFGRGVPNVGALIGIGIIGVLGLIGLSDGNTWGWNGGGWDGGPDVGGILRGFFGLVAAMFTLAVIAGAIALIVYLVRRNRDTTGTAQPRNPADGPPVYAAPPAWAADRQAQREASRQARDERRDYRRAQAYAAADEAVASANAAADGAAAAAQEASDAARQAAQPPYTYAGHTAPRMAPPRPPRPPRVPGPGLPFHLLNLAWFALSGAATAWAAWQGELAVNGLVAWFALYFTGLGVLIAIVALTGRRLGFLAVLSALLLVPAIVMIAQADEIRDGWGNRWLPGIAIEGEGDEVTRVRIGDSGIVIDEDGVRIGDDDIVIDDQGVHLNGGSEPTTEPSTAAPEPSSTGTASAGPAEVDAIAALTDGYSLIFVPSACDDDLTVDADGHPTGQVSTTGLLGERTVEATTYSTTVGIDEGTGIAIDLADDESVRVVWPQRGFACDVAAGDEFAAVAPTHPLVHIDPSPAVRYIVIEEVAS</sequence>
<feature type="transmembrane region" description="Helical" evidence="2">
    <location>
        <begin position="281"/>
        <end position="299"/>
    </location>
</feature>
<dbReference type="InterPro" id="IPR007168">
    <property type="entry name" value="Phageshock_PspC_N"/>
</dbReference>
<organism evidence="4 5">
    <name type="scientific">Demequina mangrovi</name>
    <dbReference type="NCBI Taxonomy" id="1043493"/>
    <lineage>
        <taxon>Bacteria</taxon>
        <taxon>Bacillati</taxon>
        <taxon>Actinomycetota</taxon>
        <taxon>Actinomycetes</taxon>
        <taxon>Micrococcales</taxon>
        <taxon>Demequinaceae</taxon>
        <taxon>Demequina</taxon>
    </lineage>
</organism>
<dbReference type="OrthoDB" id="5138117at2"/>
<feature type="region of interest" description="Disordered" evidence="1">
    <location>
        <begin position="252"/>
        <end position="273"/>
    </location>
</feature>
<dbReference type="EMBL" id="FNZI01000002">
    <property type="protein sequence ID" value="SEJ17923.1"/>
    <property type="molecule type" value="Genomic_DNA"/>
</dbReference>
<keyword evidence="2" id="KW-0812">Transmembrane</keyword>
<dbReference type="Pfam" id="PF04024">
    <property type="entry name" value="PspC"/>
    <property type="match status" value="1"/>
</dbReference>
<feature type="region of interest" description="Disordered" evidence="1">
    <location>
        <begin position="408"/>
        <end position="436"/>
    </location>
</feature>
<dbReference type="RefSeq" id="WP_052405557.1">
    <property type="nucleotide sequence ID" value="NZ_BBLU01000003.1"/>
</dbReference>
<feature type="region of interest" description="Disordered" evidence="1">
    <location>
        <begin position="189"/>
        <end position="208"/>
    </location>
</feature>
<keyword evidence="5" id="KW-1185">Reference proteome</keyword>
<proteinExistence type="predicted"/>
<dbReference type="STRING" id="1043493.SAMN05421637_1060"/>
<feature type="transmembrane region" description="Helical" evidence="2">
    <location>
        <begin position="131"/>
        <end position="160"/>
    </location>
</feature>
<protein>
    <submittedName>
        <fullName evidence="4">Phage shock protein C (PspC) family protein</fullName>
    </submittedName>
</protein>
<keyword evidence="2" id="KW-0472">Membrane</keyword>
<dbReference type="eggNOG" id="COG1983">
    <property type="taxonomic scope" value="Bacteria"/>
</dbReference>
<evidence type="ECO:0000259" key="3">
    <source>
        <dbReference type="Pfam" id="PF04024"/>
    </source>
</evidence>
<feature type="compositionally biased region" description="Low complexity" evidence="1">
    <location>
        <begin position="415"/>
        <end position="436"/>
    </location>
</feature>
<evidence type="ECO:0000313" key="5">
    <source>
        <dbReference type="Proteomes" id="UP000183315"/>
    </source>
</evidence>
<reference evidence="5" key="1">
    <citation type="submission" date="2016-10" db="EMBL/GenBank/DDBJ databases">
        <authorList>
            <person name="Varghese N."/>
        </authorList>
    </citation>
    <scope>NUCLEOTIDE SEQUENCE [LARGE SCALE GENOMIC DNA]</scope>
    <source>
        <strain evidence="5">DSM 24868</strain>
    </source>
</reference>
<keyword evidence="2" id="KW-1133">Transmembrane helix</keyword>
<feature type="transmembrane region" description="Helical" evidence="2">
    <location>
        <begin position="305"/>
        <end position="328"/>
    </location>
</feature>
<evidence type="ECO:0000313" key="4">
    <source>
        <dbReference type="EMBL" id="SEJ17923.1"/>
    </source>
</evidence>
<dbReference type="Proteomes" id="UP000183315">
    <property type="component" value="Unassembled WGS sequence"/>
</dbReference>
<evidence type="ECO:0000256" key="1">
    <source>
        <dbReference type="SAM" id="MobiDB-lite"/>
    </source>
</evidence>